<evidence type="ECO:0000256" key="1">
    <source>
        <dbReference type="ARBA" id="ARBA00022670"/>
    </source>
</evidence>
<gene>
    <name evidence="10" type="ORF">BVRB_042070</name>
</gene>
<keyword evidence="11" id="KW-1185">Reference proteome</keyword>
<keyword evidence="6" id="KW-0255">Endonuclease</keyword>
<dbReference type="InterPro" id="IPR043502">
    <property type="entry name" value="DNA/RNA_pol_sf"/>
</dbReference>
<evidence type="ECO:0000313" key="10">
    <source>
        <dbReference type="EMBL" id="KMS64846.1"/>
    </source>
</evidence>
<feature type="domain" description="Reverse transcriptase RNase H-like" evidence="9">
    <location>
        <begin position="32"/>
        <end position="151"/>
    </location>
</feature>
<evidence type="ECO:0000256" key="8">
    <source>
        <dbReference type="ARBA" id="ARBA00022918"/>
    </source>
</evidence>
<evidence type="ECO:0000256" key="5">
    <source>
        <dbReference type="ARBA" id="ARBA00022750"/>
    </source>
</evidence>
<keyword evidence="4" id="KW-0540">Nuclease</keyword>
<organism evidence="10 11">
    <name type="scientific">Beta vulgaris subsp. vulgaris</name>
    <name type="common">Beet</name>
    <dbReference type="NCBI Taxonomy" id="3555"/>
    <lineage>
        <taxon>Eukaryota</taxon>
        <taxon>Viridiplantae</taxon>
        <taxon>Streptophyta</taxon>
        <taxon>Embryophyta</taxon>
        <taxon>Tracheophyta</taxon>
        <taxon>Spermatophyta</taxon>
        <taxon>Magnoliopsida</taxon>
        <taxon>eudicotyledons</taxon>
        <taxon>Gunneridae</taxon>
        <taxon>Pentapetalae</taxon>
        <taxon>Caryophyllales</taxon>
        <taxon>Chenopodiaceae</taxon>
        <taxon>Betoideae</taxon>
        <taxon>Beta</taxon>
    </lineage>
</organism>
<dbReference type="Pfam" id="PF17917">
    <property type="entry name" value="RT_RNaseH"/>
    <property type="match status" value="1"/>
</dbReference>
<keyword evidence="7" id="KW-0378">Hydrolase</keyword>
<keyword evidence="3" id="KW-0548">Nucleotidyltransferase</keyword>
<keyword evidence="8" id="KW-0695">RNA-directed DNA polymerase</keyword>
<dbReference type="AlphaFoldDB" id="A0A0J7YMN0"/>
<dbReference type="EMBL" id="KQ120668">
    <property type="protein sequence ID" value="KMS64846.1"/>
    <property type="molecule type" value="Genomic_DNA"/>
</dbReference>
<keyword evidence="1" id="KW-0645">Protease</keyword>
<reference evidence="10 11" key="1">
    <citation type="journal article" date="2014" name="Nature">
        <title>The genome of the recently domesticated crop plant sugar beet (Beta vulgaris).</title>
        <authorList>
            <person name="Dohm J.C."/>
            <person name="Minoche A.E."/>
            <person name="Holtgrawe D."/>
            <person name="Capella-Gutierrez S."/>
            <person name="Zakrzewski F."/>
            <person name="Tafer H."/>
            <person name="Rupp O."/>
            <person name="Sorensen T.R."/>
            <person name="Stracke R."/>
            <person name="Reinhardt R."/>
            <person name="Goesmann A."/>
            <person name="Kraft T."/>
            <person name="Schulz B."/>
            <person name="Stadler P.F."/>
            <person name="Schmidt T."/>
            <person name="Gabaldon T."/>
            <person name="Lehrach H."/>
            <person name="Weisshaar B."/>
            <person name="Himmelbauer H."/>
        </authorList>
    </citation>
    <scope>NUCLEOTIDE SEQUENCE [LARGE SCALE GENOMIC DNA]</scope>
    <source>
        <tissue evidence="10">Taproot</tissue>
    </source>
</reference>
<keyword evidence="2" id="KW-0808">Transferase</keyword>
<feature type="non-terminal residue" evidence="10">
    <location>
        <position position="1"/>
    </location>
</feature>
<evidence type="ECO:0000256" key="3">
    <source>
        <dbReference type="ARBA" id="ARBA00022695"/>
    </source>
</evidence>
<dbReference type="GO" id="GO:0006508">
    <property type="term" value="P:proteolysis"/>
    <property type="evidence" value="ECO:0007669"/>
    <property type="project" value="UniProtKB-KW"/>
</dbReference>
<sequence length="153" mass="17743">TAGFSEKHACCFEDCKDVIAKAVTLAHPKDDTMFCLFVDASKDHWGIMLTQTDPEMLKKRDIADQGHEPLAFLSGTFRGAQQRWAIIEKEAFPIMEATIRLKHFLLRDKGFTIFTDHRNLVYIFDPERRAVNEAKHTSDRLERWTWRLSPFGT</sequence>
<dbReference type="OrthoDB" id="121379at2759"/>
<dbReference type="SUPFAM" id="SSF56672">
    <property type="entry name" value="DNA/RNA polymerases"/>
    <property type="match status" value="1"/>
</dbReference>
<evidence type="ECO:0000259" key="9">
    <source>
        <dbReference type="Pfam" id="PF17917"/>
    </source>
</evidence>
<protein>
    <recommendedName>
        <fullName evidence="9">Reverse transcriptase RNase H-like domain-containing protein</fullName>
    </recommendedName>
</protein>
<keyword evidence="5" id="KW-0064">Aspartyl protease</keyword>
<dbReference type="InterPro" id="IPR051320">
    <property type="entry name" value="Viral_Replic_Matur_Polypro"/>
</dbReference>
<dbReference type="InterPro" id="IPR041373">
    <property type="entry name" value="RT_RNaseH"/>
</dbReference>
<dbReference type="PANTHER" id="PTHR33064">
    <property type="entry name" value="POL PROTEIN"/>
    <property type="match status" value="1"/>
</dbReference>
<proteinExistence type="predicted"/>
<evidence type="ECO:0000256" key="6">
    <source>
        <dbReference type="ARBA" id="ARBA00022759"/>
    </source>
</evidence>
<dbReference type="Proteomes" id="UP000035740">
    <property type="component" value="Unassembled WGS sequence"/>
</dbReference>
<dbReference type="GO" id="GO:0004190">
    <property type="term" value="F:aspartic-type endopeptidase activity"/>
    <property type="evidence" value="ECO:0007669"/>
    <property type="project" value="UniProtKB-KW"/>
</dbReference>
<evidence type="ECO:0000256" key="4">
    <source>
        <dbReference type="ARBA" id="ARBA00022722"/>
    </source>
</evidence>
<accession>A0A0J7YMN0</accession>
<evidence type="ECO:0000256" key="7">
    <source>
        <dbReference type="ARBA" id="ARBA00022801"/>
    </source>
</evidence>
<dbReference type="PANTHER" id="PTHR33064:SF37">
    <property type="entry name" value="RIBONUCLEASE H"/>
    <property type="match status" value="1"/>
</dbReference>
<name>A0A0J7YMN0_BETVV</name>
<dbReference type="Gramene" id="KMS64846">
    <property type="protein sequence ID" value="KMS64846"/>
    <property type="gene ID" value="BVRB_042070"/>
</dbReference>
<evidence type="ECO:0000256" key="2">
    <source>
        <dbReference type="ARBA" id="ARBA00022679"/>
    </source>
</evidence>
<dbReference type="GO" id="GO:0003964">
    <property type="term" value="F:RNA-directed DNA polymerase activity"/>
    <property type="evidence" value="ECO:0007669"/>
    <property type="project" value="UniProtKB-KW"/>
</dbReference>
<evidence type="ECO:0000313" key="11">
    <source>
        <dbReference type="Proteomes" id="UP000035740"/>
    </source>
</evidence>
<dbReference type="GO" id="GO:0004519">
    <property type="term" value="F:endonuclease activity"/>
    <property type="evidence" value="ECO:0007669"/>
    <property type="project" value="UniProtKB-KW"/>
</dbReference>